<accession>A0A6J4M177</accession>
<feature type="non-terminal residue" evidence="2">
    <location>
        <position position="82"/>
    </location>
</feature>
<dbReference type="EMBL" id="CADCUB010000131">
    <property type="protein sequence ID" value="CAA9347584.1"/>
    <property type="molecule type" value="Genomic_DNA"/>
</dbReference>
<organism evidence="2">
    <name type="scientific">uncultured Frankineae bacterium</name>
    <dbReference type="NCBI Taxonomy" id="437475"/>
    <lineage>
        <taxon>Bacteria</taxon>
        <taxon>Bacillati</taxon>
        <taxon>Actinomycetota</taxon>
        <taxon>Actinomycetes</taxon>
        <taxon>Frankiales</taxon>
        <taxon>environmental samples</taxon>
    </lineage>
</organism>
<reference evidence="2" key="1">
    <citation type="submission" date="2020-02" db="EMBL/GenBank/DDBJ databases">
        <authorList>
            <person name="Meier V. D."/>
        </authorList>
    </citation>
    <scope>NUCLEOTIDE SEQUENCE</scope>
    <source>
        <strain evidence="2">AVDCRST_MAG07</strain>
    </source>
</reference>
<feature type="compositionally biased region" description="Basic residues" evidence="1">
    <location>
        <begin position="38"/>
        <end position="59"/>
    </location>
</feature>
<dbReference type="AlphaFoldDB" id="A0A6J4M177"/>
<evidence type="ECO:0000313" key="2">
    <source>
        <dbReference type="EMBL" id="CAA9347584.1"/>
    </source>
</evidence>
<proteinExistence type="predicted"/>
<keyword evidence="2" id="KW-0436">Ligase</keyword>
<feature type="non-terminal residue" evidence="2">
    <location>
        <position position="1"/>
    </location>
</feature>
<name>A0A6J4M177_9ACTN</name>
<dbReference type="EC" id="6.3.5.3" evidence="2"/>
<gene>
    <name evidence="2" type="ORF">AVDCRST_MAG07-3037</name>
</gene>
<sequence length="82" mass="8966">ARVRGGRRRDAQAGDPRPGRAGGRQRAADARARSGQRPAHRQARRDHRRGRRRGRRARRGHPDGAGAARQPGDRGLPRAAGL</sequence>
<protein>
    <submittedName>
        <fullName evidence="2">Phosphoribosylformylglycinamidine synthase, PurS subunit</fullName>
        <ecNumber evidence="2">6.3.5.3</ecNumber>
    </submittedName>
</protein>
<evidence type="ECO:0000256" key="1">
    <source>
        <dbReference type="SAM" id="MobiDB-lite"/>
    </source>
</evidence>
<feature type="region of interest" description="Disordered" evidence="1">
    <location>
        <begin position="1"/>
        <end position="82"/>
    </location>
</feature>
<dbReference type="GO" id="GO:0004642">
    <property type="term" value="F:phosphoribosylformylglycinamidine synthase activity"/>
    <property type="evidence" value="ECO:0007669"/>
    <property type="project" value="UniProtKB-EC"/>
</dbReference>